<evidence type="ECO:0000313" key="3">
    <source>
        <dbReference type="Proteomes" id="UP001500689"/>
    </source>
</evidence>
<feature type="transmembrane region" description="Helical" evidence="1">
    <location>
        <begin position="120"/>
        <end position="153"/>
    </location>
</feature>
<dbReference type="Proteomes" id="UP001500689">
    <property type="component" value="Unassembled WGS sequence"/>
</dbReference>
<dbReference type="EMBL" id="BAAAZN010000015">
    <property type="protein sequence ID" value="GAA3569418.1"/>
    <property type="molecule type" value="Genomic_DNA"/>
</dbReference>
<feature type="transmembrane region" description="Helical" evidence="1">
    <location>
        <begin position="234"/>
        <end position="255"/>
    </location>
</feature>
<feature type="transmembrane region" description="Helical" evidence="1">
    <location>
        <begin position="192"/>
        <end position="214"/>
    </location>
</feature>
<evidence type="ECO:0000256" key="1">
    <source>
        <dbReference type="SAM" id="Phobius"/>
    </source>
</evidence>
<name>A0ABP6XLY2_9PSEU</name>
<protein>
    <submittedName>
        <fullName evidence="2">Multidrug efflux ABC transporter permease</fullName>
    </submittedName>
</protein>
<keyword evidence="1" id="KW-0472">Membrane</keyword>
<feature type="transmembrane region" description="Helical" evidence="1">
    <location>
        <begin position="484"/>
        <end position="511"/>
    </location>
</feature>
<feature type="transmembrane region" description="Helical" evidence="1">
    <location>
        <begin position="414"/>
        <end position="439"/>
    </location>
</feature>
<feature type="transmembrane region" description="Helical" evidence="1">
    <location>
        <begin position="78"/>
        <end position="100"/>
    </location>
</feature>
<comment type="caution">
    <text evidence="2">The sequence shown here is derived from an EMBL/GenBank/DDBJ whole genome shotgun (WGS) entry which is preliminary data.</text>
</comment>
<feature type="transmembrane region" description="Helical" evidence="1">
    <location>
        <begin position="159"/>
        <end position="180"/>
    </location>
</feature>
<organism evidence="2 3">
    <name type="scientific">Amycolatopsis ultiminotia</name>
    <dbReference type="NCBI Taxonomy" id="543629"/>
    <lineage>
        <taxon>Bacteria</taxon>
        <taxon>Bacillati</taxon>
        <taxon>Actinomycetota</taxon>
        <taxon>Actinomycetes</taxon>
        <taxon>Pseudonocardiales</taxon>
        <taxon>Pseudonocardiaceae</taxon>
        <taxon>Amycolatopsis</taxon>
    </lineage>
</organism>
<reference evidence="3" key="1">
    <citation type="journal article" date="2019" name="Int. J. Syst. Evol. Microbiol.">
        <title>The Global Catalogue of Microorganisms (GCM) 10K type strain sequencing project: providing services to taxonomists for standard genome sequencing and annotation.</title>
        <authorList>
            <consortium name="The Broad Institute Genomics Platform"/>
            <consortium name="The Broad Institute Genome Sequencing Center for Infectious Disease"/>
            <person name="Wu L."/>
            <person name="Ma J."/>
        </authorList>
    </citation>
    <scope>NUCLEOTIDE SEQUENCE [LARGE SCALE GENOMIC DNA]</scope>
    <source>
        <strain evidence="3">JCM 16898</strain>
    </source>
</reference>
<evidence type="ECO:0000313" key="2">
    <source>
        <dbReference type="EMBL" id="GAA3569418.1"/>
    </source>
</evidence>
<feature type="transmembrane region" description="Helical" evidence="1">
    <location>
        <begin position="20"/>
        <end position="44"/>
    </location>
</feature>
<keyword evidence="1" id="KW-0812">Transmembrane</keyword>
<feature type="transmembrane region" description="Helical" evidence="1">
    <location>
        <begin position="371"/>
        <end position="394"/>
    </location>
</feature>
<feature type="transmembrane region" description="Helical" evidence="1">
    <location>
        <begin position="328"/>
        <end position="351"/>
    </location>
</feature>
<keyword evidence="3" id="KW-1185">Reference proteome</keyword>
<feature type="transmembrane region" description="Helical" evidence="1">
    <location>
        <begin position="446"/>
        <end position="464"/>
    </location>
</feature>
<proteinExistence type="predicted"/>
<gene>
    <name evidence="2" type="ORF">GCM10022222_62000</name>
</gene>
<keyword evidence="1" id="KW-1133">Transmembrane helix</keyword>
<dbReference type="RefSeq" id="WP_344866136.1">
    <property type="nucleotide sequence ID" value="NZ_BAAAZN010000015.1"/>
</dbReference>
<feature type="transmembrane region" description="Helical" evidence="1">
    <location>
        <begin position="291"/>
        <end position="308"/>
    </location>
</feature>
<accession>A0ABP6XLY2</accession>
<sequence>MSELTGARSLVRLILRRDRFILPLWIVLAVVVPSGVATGAANLYRTSDELRRYTEEALGNPAEVAMRGLIYAPTLGGVTAWGTGMAGALIAGVASLFLVIRHTRVEEETGRRELLGSTVLGRHAGLTAALSVVVGANLVVALVLAAALTGIGLPFGGGLVLGLSTAGTGIAIAAVAGIAAQMTAGAGAARGLAFAALAVLFLLRAIGDSGNGAASWLSPFGWARLSRAFTGDRWWVLLLFAGFAMAATTIAYFLAARRDNGAGLIPARPGPPSASSALRGMFALTWRTRRGAVLAWAVACAAVGALLGGSARDAAEQVSGLFSGANALFSFTFLVLSQAVTAFTIMTMLSLRTEEGNGLAELLLATAPSRYRWAGAHVAVALTGSVVMLAAVGVASGLTYGASVGDISGEVPRLLGAALVWLPAVWITAGIALALVGLLPKAAIPVSWLVLGAFLALELAYEFGQVNKNLLDISPFSHTPRILLGTPLTFSSMTIPLLVAVALSAAGLLGVRRRDIG</sequence>